<keyword evidence="2" id="KW-1185">Reference proteome</keyword>
<dbReference type="EMBL" id="SLUO01000011">
    <property type="protein sequence ID" value="TCL56655.1"/>
    <property type="molecule type" value="Genomic_DNA"/>
</dbReference>
<evidence type="ECO:0000313" key="2">
    <source>
        <dbReference type="Proteomes" id="UP000295718"/>
    </source>
</evidence>
<accession>A0A4R1QVN4</accession>
<dbReference type="NCBIfam" id="TIGR01509">
    <property type="entry name" value="HAD-SF-IA-v3"/>
    <property type="match status" value="1"/>
</dbReference>
<dbReference type="NCBIfam" id="TIGR01549">
    <property type="entry name" value="HAD-SF-IA-v1"/>
    <property type="match status" value="1"/>
</dbReference>
<dbReference type="SFLD" id="SFLDG01135">
    <property type="entry name" value="C1.5.6:_HAD__Beta-PGM__Phospha"/>
    <property type="match status" value="1"/>
</dbReference>
<dbReference type="SFLD" id="SFLDG01129">
    <property type="entry name" value="C1.5:_HAD__Beta-PGM__Phosphata"/>
    <property type="match status" value="1"/>
</dbReference>
<dbReference type="InterPro" id="IPR041492">
    <property type="entry name" value="HAD_2"/>
</dbReference>
<dbReference type="AlphaFoldDB" id="A0A4R1QVN4"/>
<dbReference type="SFLD" id="SFLDS00003">
    <property type="entry name" value="Haloacid_Dehalogenase"/>
    <property type="match status" value="1"/>
</dbReference>
<dbReference type="Pfam" id="PF13419">
    <property type="entry name" value="HAD_2"/>
    <property type="match status" value="1"/>
</dbReference>
<dbReference type="Proteomes" id="UP000295718">
    <property type="component" value="Unassembled WGS sequence"/>
</dbReference>
<sequence length="217" mass="24817">MDLKHYVFDLDGTLIDTEAAVLKTWQHTLKEYGYEYSLNEVKVVLGVTTDIGLQRLNAHADENYTYKWQTNYESYSQEADFFEGTKEMLKLLKDRGCSLGIVSSRSQKEYERFFKSFHLDELFTTVILEEDTKEHKPDPEPLFKYMELTGADKDICIYIGDMPTDIQCANNAGVISGLVTWNGSGISCDEAKMTFNDPKEICDLAMCSDGTFNRDKL</sequence>
<dbReference type="InterPro" id="IPR006439">
    <property type="entry name" value="HAD-SF_hydro_IA"/>
</dbReference>
<gene>
    <name evidence="1" type="ORF">EDD76_111149</name>
</gene>
<dbReference type="InterPro" id="IPR050155">
    <property type="entry name" value="HAD-like_hydrolase_sf"/>
</dbReference>
<dbReference type="InterPro" id="IPR023198">
    <property type="entry name" value="PGP-like_dom2"/>
</dbReference>
<dbReference type="PANTHER" id="PTHR43434:SF26">
    <property type="entry name" value="PYROPHOSPHATASE PPAX"/>
    <property type="match status" value="1"/>
</dbReference>
<comment type="caution">
    <text evidence="1">The sequence shown here is derived from an EMBL/GenBank/DDBJ whole genome shotgun (WGS) entry which is preliminary data.</text>
</comment>
<protein>
    <submittedName>
        <fullName evidence="1">HAD superfamily hydrolase (TIGR01509 family)/HAD superfamily hydrolase (TIGR01549 family)</fullName>
    </submittedName>
</protein>
<organism evidence="1 2">
    <name type="scientific">Kineothrix alysoides</name>
    <dbReference type="NCBI Taxonomy" id="1469948"/>
    <lineage>
        <taxon>Bacteria</taxon>
        <taxon>Bacillati</taxon>
        <taxon>Bacillota</taxon>
        <taxon>Clostridia</taxon>
        <taxon>Lachnospirales</taxon>
        <taxon>Lachnospiraceae</taxon>
        <taxon>Kineothrix</taxon>
    </lineage>
</organism>
<dbReference type="GO" id="GO:0005829">
    <property type="term" value="C:cytosol"/>
    <property type="evidence" value="ECO:0007669"/>
    <property type="project" value="TreeGrafter"/>
</dbReference>
<dbReference type="SUPFAM" id="SSF56784">
    <property type="entry name" value="HAD-like"/>
    <property type="match status" value="1"/>
</dbReference>
<dbReference type="STRING" id="1469948.GCA_000732725_01636"/>
<keyword evidence="1" id="KW-0378">Hydrolase</keyword>
<dbReference type="Gene3D" id="1.10.150.240">
    <property type="entry name" value="Putative phosphatase, domain 2"/>
    <property type="match status" value="1"/>
</dbReference>
<evidence type="ECO:0000313" key="1">
    <source>
        <dbReference type="EMBL" id="TCL56655.1"/>
    </source>
</evidence>
<reference evidence="1 2" key="1">
    <citation type="submission" date="2019-03" db="EMBL/GenBank/DDBJ databases">
        <title>Genomic Encyclopedia of Type Strains, Phase IV (KMG-IV): sequencing the most valuable type-strain genomes for metagenomic binning, comparative biology and taxonomic classification.</title>
        <authorList>
            <person name="Goeker M."/>
        </authorList>
    </citation>
    <scope>NUCLEOTIDE SEQUENCE [LARGE SCALE GENOMIC DNA]</scope>
    <source>
        <strain evidence="1 2">DSM 100556</strain>
    </source>
</reference>
<dbReference type="PANTHER" id="PTHR43434">
    <property type="entry name" value="PHOSPHOGLYCOLATE PHOSPHATASE"/>
    <property type="match status" value="1"/>
</dbReference>
<proteinExistence type="predicted"/>
<name>A0A4R1QVN4_9FIRM</name>
<dbReference type="RefSeq" id="WP_051869334.1">
    <property type="nucleotide sequence ID" value="NZ_JPNB01000001.1"/>
</dbReference>
<dbReference type="InterPro" id="IPR036412">
    <property type="entry name" value="HAD-like_sf"/>
</dbReference>
<dbReference type="InterPro" id="IPR023214">
    <property type="entry name" value="HAD_sf"/>
</dbReference>
<dbReference type="GO" id="GO:0006281">
    <property type="term" value="P:DNA repair"/>
    <property type="evidence" value="ECO:0007669"/>
    <property type="project" value="TreeGrafter"/>
</dbReference>
<dbReference type="GO" id="GO:0008967">
    <property type="term" value="F:phosphoglycolate phosphatase activity"/>
    <property type="evidence" value="ECO:0007669"/>
    <property type="project" value="TreeGrafter"/>
</dbReference>
<dbReference type="Gene3D" id="3.40.50.1000">
    <property type="entry name" value="HAD superfamily/HAD-like"/>
    <property type="match status" value="1"/>
</dbReference>